<evidence type="ECO:0000256" key="14">
    <source>
        <dbReference type="PIRSR" id="PIRSR000350-3"/>
    </source>
</evidence>
<dbReference type="PANTHER" id="PTHR22912">
    <property type="entry name" value="DISULFIDE OXIDOREDUCTASE"/>
    <property type="match status" value="1"/>
</dbReference>
<dbReference type="InterPro" id="IPR004099">
    <property type="entry name" value="Pyr_nucl-diS_OxRdtase_dimer"/>
</dbReference>
<feature type="binding site" evidence="14">
    <location>
        <position position="122"/>
    </location>
    <ligand>
        <name>FAD</name>
        <dbReference type="ChEBI" id="CHEBI:57692"/>
    </ligand>
</feature>
<sequence>MTERYNVVVIGAGPAGYTAAIRAAQLGLKTACVDDWRNAGREPVPGGTCLNAGCIPSKTLLESSELYAHARERAAARGVQLAAPVLDLAAMMAHKDKVVGELARGIAALFKANGVAWLPGRGRLLRARQVEVAGHDGAVTALAADNVILACGSAPVELKDAPLTGDLIVDSAGALAFAAVPRRLGVIGAGVIGLELGSVWRRLGSEVVLLEAQEQFLTMADEQVAGEALRQFAAQGLDIRLGARVLGCEADAASVTVRYQDRTGAHTERFDRLVVAVGRRPATQGLAAEEAGLLLDEWGLIHVDEQCRTNLPGVYAVGDAVRGPMLAHKGMAEGAMAAELCAGRAARVNYAAIPAVIYTRPEIAWVGKTGQELKRAGVDHRAGVFPFAASGRARVADAAAGFVKVLADAATDRVLGVHMIGPQCSELIASAALAMEFGAAGADLALTMFPHPTLSEALSEAALALEGRAIHAAPAKRKP</sequence>
<keyword evidence="5" id="KW-0963">Cytoplasm</keyword>
<dbReference type="PRINTS" id="PR00411">
    <property type="entry name" value="PNDRDTASEI"/>
</dbReference>
<evidence type="ECO:0000313" key="19">
    <source>
        <dbReference type="EMBL" id="OGI45337.1"/>
    </source>
</evidence>
<dbReference type="PRINTS" id="PR00368">
    <property type="entry name" value="FADPNR"/>
</dbReference>
<proteinExistence type="inferred from homology"/>
<comment type="catalytic activity">
    <reaction evidence="12 16">
        <text>N(6)-[(R)-dihydrolipoyl]-L-lysyl-[protein] + NAD(+) = N(6)-[(R)-lipoyl]-L-lysyl-[protein] + NADH + H(+)</text>
        <dbReference type="Rhea" id="RHEA:15045"/>
        <dbReference type="Rhea" id="RHEA-COMP:10474"/>
        <dbReference type="Rhea" id="RHEA-COMP:10475"/>
        <dbReference type="ChEBI" id="CHEBI:15378"/>
        <dbReference type="ChEBI" id="CHEBI:57540"/>
        <dbReference type="ChEBI" id="CHEBI:57945"/>
        <dbReference type="ChEBI" id="CHEBI:83099"/>
        <dbReference type="ChEBI" id="CHEBI:83100"/>
        <dbReference type="EC" id="1.8.1.4"/>
    </reaction>
</comment>
<evidence type="ECO:0000256" key="11">
    <source>
        <dbReference type="ARBA" id="ARBA00023284"/>
    </source>
</evidence>
<comment type="similarity">
    <text evidence="2 16">Belongs to the class-I pyridine nucleotide-disulfide oxidoreductase family.</text>
</comment>
<evidence type="ECO:0000256" key="9">
    <source>
        <dbReference type="ARBA" id="ARBA00023027"/>
    </source>
</evidence>
<reference evidence="19 20" key="1">
    <citation type="journal article" date="2016" name="Nat. Commun.">
        <title>Thousands of microbial genomes shed light on interconnected biogeochemical processes in an aquifer system.</title>
        <authorList>
            <person name="Anantharaman K."/>
            <person name="Brown C.T."/>
            <person name="Hug L.A."/>
            <person name="Sharon I."/>
            <person name="Castelle C.J."/>
            <person name="Probst A.J."/>
            <person name="Thomas B.C."/>
            <person name="Singh A."/>
            <person name="Wilkins M.J."/>
            <person name="Karaoz U."/>
            <person name="Brodie E.L."/>
            <person name="Williams K.H."/>
            <person name="Hubbard S.S."/>
            <person name="Banfield J.F."/>
        </authorList>
    </citation>
    <scope>NUCLEOTIDE SEQUENCE [LARGE SCALE GENOMIC DNA]</scope>
</reference>
<dbReference type="NCBIfam" id="TIGR01350">
    <property type="entry name" value="lipoamide_DH"/>
    <property type="match status" value="1"/>
</dbReference>
<comment type="cofactor">
    <cofactor evidence="14 16">
        <name>FAD</name>
        <dbReference type="ChEBI" id="CHEBI:57692"/>
    </cofactor>
    <text evidence="14 16">Binds 1 FAD per subunit.</text>
</comment>
<feature type="binding site" evidence="14">
    <location>
        <begin position="188"/>
        <end position="195"/>
    </location>
    <ligand>
        <name>NAD(+)</name>
        <dbReference type="ChEBI" id="CHEBI:57540"/>
    </ligand>
</feature>
<dbReference type="InterPro" id="IPR016156">
    <property type="entry name" value="FAD/NAD-linked_Rdtase_dimer_sf"/>
</dbReference>
<keyword evidence="9 14" id="KW-0520">NAD</keyword>
<feature type="binding site" evidence="14">
    <location>
        <position position="319"/>
    </location>
    <ligand>
        <name>FAD</name>
        <dbReference type="ChEBI" id="CHEBI:57692"/>
    </ligand>
</feature>
<feature type="disulfide bond" description="Redox-active" evidence="15">
    <location>
        <begin position="49"/>
        <end position="54"/>
    </location>
</feature>
<dbReference type="GO" id="GO:0006103">
    <property type="term" value="P:2-oxoglutarate metabolic process"/>
    <property type="evidence" value="ECO:0007669"/>
    <property type="project" value="TreeGrafter"/>
</dbReference>
<dbReference type="GO" id="GO:0004148">
    <property type="term" value="F:dihydrolipoyl dehydrogenase (NADH) activity"/>
    <property type="evidence" value="ECO:0007669"/>
    <property type="project" value="UniProtKB-EC"/>
</dbReference>
<gene>
    <name evidence="19" type="ORF">A2637_06755</name>
</gene>
<evidence type="ECO:0000313" key="20">
    <source>
        <dbReference type="Proteomes" id="UP000179360"/>
    </source>
</evidence>
<evidence type="ECO:0000256" key="15">
    <source>
        <dbReference type="PIRSR" id="PIRSR000350-4"/>
    </source>
</evidence>
<feature type="domain" description="FAD/NAD(P)-binding" evidence="18">
    <location>
        <begin position="5"/>
        <end position="334"/>
    </location>
</feature>
<feature type="domain" description="Pyridine nucleotide-disulphide oxidoreductase dimerisation" evidence="17">
    <location>
        <begin position="353"/>
        <end position="462"/>
    </location>
</feature>
<dbReference type="InterPro" id="IPR023753">
    <property type="entry name" value="FAD/NAD-binding_dom"/>
</dbReference>
<accession>A0A1F6TJL8</accession>
<keyword evidence="8 16" id="KW-0560">Oxidoreductase</keyword>
<dbReference type="InterPro" id="IPR006258">
    <property type="entry name" value="Lipoamide_DH"/>
</dbReference>
<comment type="caution">
    <text evidence="19">The sequence shown here is derived from an EMBL/GenBank/DDBJ whole genome shotgun (WGS) entry which is preliminary data.</text>
</comment>
<feature type="binding site" evidence="14">
    <location>
        <position position="58"/>
    </location>
    <ligand>
        <name>FAD</name>
        <dbReference type="ChEBI" id="CHEBI:57692"/>
    </ligand>
</feature>
<evidence type="ECO:0000256" key="16">
    <source>
        <dbReference type="RuleBase" id="RU003692"/>
    </source>
</evidence>
<dbReference type="Gene3D" id="3.50.50.60">
    <property type="entry name" value="FAD/NAD(P)-binding domain"/>
    <property type="match status" value="2"/>
</dbReference>
<dbReference type="AlphaFoldDB" id="A0A1F6TJL8"/>
<dbReference type="Gene3D" id="3.30.390.30">
    <property type="match status" value="1"/>
</dbReference>
<evidence type="ECO:0000256" key="13">
    <source>
        <dbReference type="PIRSR" id="PIRSR000350-2"/>
    </source>
</evidence>
<feature type="binding site" evidence="14">
    <location>
        <begin position="325"/>
        <end position="328"/>
    </location>
    <ligand>
        <name>FAD</name>
        <dbReference type="ChEBI" id="CHEBI:57692"/>
    </ligand>
</feature>
<evidence type="ECO:0000256" key="12">
    <source>
        <dbReference type="ARBA" id="ARBA00049187"/>
    </source>
</evidence>
<evidence type="ECO:0000256" key="6">
    <source>
        <dbReference type="ARBA" id="ARBA00022630"/>
    </source>
</evidence>
<keyword evidence="6 16" id="KW-0285">Flavoprotein</keyword>
<dbReference type="Proteomes" id="UP000179360">
    <property type="component" value="Unassembled WGS sequence"/>
</dbReference>
<evidence type="ECO:0000256" key="8">
    <source>
        <dbReference type="ARBA" id="ARBA00023002"/>
    </source>
</evidence>
<dbReference type="Pfam" id="PF02852">
    <property type="entry name" value="Pyr_redox_dim"/>
    <property type="match status" value="1"/>
</dbReference>
<keyword evidence="11 16" id="KW-0676">Redox-active center</keyword>
<organism evidence="19 20">
    <name type="scientific">Candidatus Muproteobacteria bacterium RIFCSPHIGHO2_01_FULL_65_16</name>
    <dbReference type="NCBI Taxonomy" id="1817764"/>
    <lineage>
        <taxon>Bacteria</taxon>
        <taxon>Pseudomonadati</taxon>
        <taxon>Pseudomonadota</taxon>
        <taxon>Candidatus Muproteobacteria</taxon>
    </lineage>
</organism>
<feature type="active site" description="Proton acceptor" evidence="13">
    <location>
        <position position="451"/>
    </location>
</feature>
<evidence type="ECO:0000256" key="3">
    <source>
        <dbReference type="ARBA" id="ARBA00012608"/>
    </source>
</evidence>
<protein>
    <recommendedName>
        <fullName evidence="4 16">Dihydrolipoyl dehydrogenase</fullName>
        <ecNumber evidence="3 16">1.8.1.4</ecNumber>
    </recommendedName>
</protein>
<dbReference type="InterPro" id="IPR001100">
    <property type="entry name" value="Pyr_nuc-diS_OxRdtase"/>
</dbReference>
<evidence type="ECO:0000259" key="18">
    <source>
        <dbReference type="Pfam" id="PF07992"/>
    </source>
</evidence>
<feature type="binding site" evidence="14">
    <location>
        <position position="278"/>
    </location>
    <ligand>
        <name>NAD(+)</name>
        <dbReference type="ChEBI" id="CHEBI:57540"/>
    </ligand>
</feature>
<dbReference type="SUPFAM" id="SSF51905">
    <property type="entry name" value="FAD/NAD(P)-binding domain"/>
    <property type="match status" value="1"/>
</dbReference>
<dbReference type="PIRSF" id="PIRSF000350">
    <property type="entry name" value="Mercury_reductase_MerA"/>
    <property type="match status" value="1"/>
</dbReference>
<feature type="binding site" evidence="14">
    <location>
        <position position="211"/>
    </location>
    <ligand>
        <name>NAD(+)</name>
        <dbReference type="ChEBI" id="CHEBI:57540"/>
    </ligand>
</feature>
<dbReference type="GO" id="GO:0050660">
    <property type="term" value="F:flavin adenine dinucleotide binding"/>
    <property type="evidence" value="ECO:0007669"/>
    <property type="project" value="InterPro"/>
</dbReference>
<evidence type="ECO:0000256" key="5">
    <source>
        <dbReference type="ARBA" id="ARBA00022490"/>
    </source>
</evidence>
<evidence type="ECO:0000259" key="17">
    <source>
        <dbReference type="Pfam" id="PF02852"/>
    </source>
</evidence>
<name>A0A1F6TJL8_9PROT</name>
<dbReference type="FunFam" id="3.30.390.30:FF:000001">
    <property type="entry name" value="Dihydrolipoyl dehydrogenase"/>
    <property type="match status" value="1"/>
</dbReference>
<dbReference type="SUPFAM" id="SSF55424">
    <property type="entry name" value="FAD/NAD-linked reductases, dimerisation (C-terminal) domain"/>
    <property type="match status" value="1"/>
</dbReference>
<evidence type="ECO:0000256" key="10">
    <source>
        <dbReference type="ARBA" id="ARBA00023157"/>
    </source>
</evidence>
<dbReference type="Pfam" id="PF07992">
    <property type="entry name" value="Pyr_redox_2"/>
    <property type="match status" value="1"/>
</dbReference>
<dbReference type="EC" id="1.8.1.4" evidence="3 16"/>
<keyword evidence="10" id="KW-1015">Disulfide bond</keyword>
<keyword evidence="14" id="KW-0547">Nucleotide-binding</keyword>
<evidence type="ECO:0000256" key="1">
    <source>
        <dbReference type="ARBA" id="ARBA00004496"/>
    </source>
</evidence>
<comment type="subcellular location">
    <subcellularLocation>
        <location evidence="1">Cytoplasm</location>
    </subcellularLocation>
</comment>
<dbReference type="InterPro" id="IPR012999">
    <property type="entry name" value="Pyr_OxRdtase_I_AS"/>
</dbReference>
<evidence type="ECO:0000256" key="7">
    <source>
        <dbReference type="ARBA" id="ARBA00022827"/>
    </source>
</evidence>
<dbReference type="PROSITE" id="PS00076">
    <property type="entry name" value="PYRIDINE_REDOX_1"/>
    <property type="match status" value="1"/>
</dbReference>
<dbReference type="EMBL" id="MFSY01000079">
    <property type="protein sequence ID" value="OGI45337.1"/>
    <property type="molecule type" value="Genomic_DNA"/>
</dbReference>
<evidence type="ECO:0000256" key="4">
    <source>
        <dbReference type="ARBA" id="ARBA00016961"/>
    </source>
</evidence>
<dbReference type="GO" id="GO:0005737">
    <property type="term" value="C:cytoplasm"/>
    <property type="evidence" value="ECO:0007669"/>
    <property type="project" value="UniProtKB-SubCell"/>
</dbReference>
<dbReference type="STRING" id="1817764.A2637_06755"/>
<dbReference type="InterPro" id="IPR050151">
    <property type="entry name" value="Class-I_Pyr_Nuc-Dis_Oxidored"/>
</dbReference>
<comment type="miscellaneous">
    <text evidence="16">The active site is a redox-active disulfide bond.</text>
</comment>
<dbReference type="InterPro" id="IPR036188">
    <property type="entry name" value="FAD/NAD-bd_sf"/>
</dbReference>
<keyword evidence="7 14" id="KW-0274">FAD</keyword>
<dbReference type="PANTHER" id="PTHR22912:SF224">
    <property type="entry name" value="DIHYDROLIPOYL DEHYDROGENASE"/>
    <property type="match status" value="1"/>
</dbReference>
<evidence type="ECO:0000256" key="2">
    <source>
        <dbReference type="ARBA" id="ARBA00007532"/>
    </source>
</evidence>